<evidence type="ECO:0000256" key="3">
    <source>
        <dbReference type="ARBA" id="ARBA00023239"/>
    </source>
</evidence>
<dbReference type="GO" id="GO:0046872">
    <property type="term" value="F:metal ion binding"/>
    <property type="evidence" value="ECO:0007669"/>
    <property type="project" value="UniProtKB-KW"/>
</dbReference>
<dbReference type="InterPro" id="IPR043594">
    <property type="entry name" value="HMGL"/>
</dbReference>
<feature type="domain" description="Pyruvate carboxyltransferase" evidence="4">
    <location>
        <begin position="9"/>
        <end position="279"/>
    </location>
</feature>
<dbReference type="Pfam" id="PF00682">
    <property type="entry name" value="HMGL-like"/>
    <property type="match status" value="1"/>
</dbReference>
<dbReference type="PANTHER" id="PTHR42738">
    <property type="entry name" value="HYDROXYMETHYLGLUTARYL-COA LYASE"/>
    <property type="match status" value="1"/>
</dbReference>
<dbReference type="STRING" id="1123755.SAMN05444714_0866"/>
<dbReference type="PANTHER" id="PTHR42738:SF7">
    <property type="entry name" value="HYDROXYMETHYLGLUTARYL-COA LYASE"/>
    <property type="match status" value="1"/>
</dbReference>
<keyword evidence="2" id="KW-0479">Metal-binding</keyword>
<name>A0A1I6LTH0_9RHOB</name>
<comment type="similarity">
    <text evidence="1">Belongs to the HMG-CoA lyase family.</text>
</comment>
<dbReference type="NCBIfam" id="NF004283">
    <property type="entry name" value="PRK05692.1"/>
    <property type="match status" value="1"/>
</dbReference>
<dbReference type="AlphaFoldDB" id="A0A1I6LTH0"/>
<dbReference type="Gene3D" id="3.20.20.70">
    <property type="entry name" value="Aldolase class I"/>
    <property type="match status" value="1"/>
</dbReference>
<dbReference type="GO" id="GO:0046951">
    <property type="term" value="P:ketone body biosynthetic process"/>
    <property type="evidence" value="ECO:0007669"/>
    <property type="project" value="TreeGrafter"/>
</dbReference>
<proteinExistence type="inferred from homology"/>
<dbReference type="CDD" id="cd07938">
    <property type="entry name" value="DRE_TIM_HMGL"/>
    <property type="match status" value="1"/>
</dbReference>
<gene>
    <name evidence="5" type="ORF">SAMN05444714_0866</name>
</gene>
<dbReference type="Proteomes" id="UP000198926">
    <property type="component" value="Unassembled WGS sequence"/>
</dbReference>
<organism evidence="5 6">
    <name type="scientific">Yoonia litorea</name>
    <dbReference type="NCBI Taxonomy" id="1123755"/>
    <lineage>
        <taxon>Bacteria</taxon>
        <taxon>Pseudomonadati</taxon>
        <taxon>Pseudomonadota</taxon>
        <taxon>Alphaproteobacteria</taxon>
        <taxon>Rhodobacterales</taxon>
        <taxon>Paracoccaceae</taxon>
        <taxon>Yoonia</taxon>
    </lineage>
</organism>
<dbReference type="GO" id="GO:0004419">
    <property type="term" value="F:hydroxymethylglutaryl-CoA lyase activity"/>
    <property type="evidence" value="ECO:0007669"/>
    <property type="project" value="TreeGrafter"/>
</dbReference>
<evidence type="ECO:0000313" key="6">
    <source>
        <dbReference type="Proteomes" id="UP000198926"/>
    </source>
</evidence>
<dbReference type="EMBL" id="FOZM01000001">
    <property type="protein sequence ID" value="SFS06572.1"/>
    <property type="molecule type" value="Genomic_DNA"/>
</dbReference>
<dbReference type="InterPro" id="IPR000891">
    <property type="entry name" value="PYR_CT"/>
</dbReference>
<keyword evidence="3 5" id="KW-0456">Lyase</keyword>
<dbReference type="SUPFAM" id="SSF51569">
    <property type="entry name" value="Aldolase"/>
    <property type="match status" value="1"/>
</dbReference>
<sequence length="289" mass="30193">MSGAAPEFVRIHEVGPRDGLQNEPRVIPLGEKLALIDLLARSGLHEIEVGSFVHPKRVPQMAESDALLQALPVADVRYAVLVPNMRGWDRFVAARQDGVAYSVAVFISASEGFSQSNLGCTINQSIDLLRPVAEAAGAAGVHLRGYVSCVTDCPFDGPVSPDQVADVVGRLREVAAMPVSLGDTIGKGTPGRVARMIEAVRAVVPVDDLAGHFHDTAGQALGNIEAALDLGLRAFDAAVGGLGGCPYAPGAPGNVATEAVLDLMAERGFETGVDRDLIGQAAEMARAMR</sequence>
<dbReference type="InterPro" id="IPR013785">
    <property type="entry name" value="Aldolase_TIM"/>
</dbReference>
<evidence type="ECO:0000256" key="1">
    <source>
        <dbReference type="ARBA" id="ARBA00009405"/>
    </source>
</evidence>
<dbReference type="OrthoDB" id="9784013at2"/>
<dbReference type="GO" id="GO:0006552">
    <property type="term" value="P:L-leucine catabolic process"/>
    <property type="evidence" value="ECO:0007669"/>
    <property type="project" value="TreeGrafter"/>
</dbReference>
<keyword evidence="6" id="KW-1185">Reference proteome</keyword>
<dbReference type="FunFam" id="3.20.20.70:FF:000071">
    <property type="entry name" value="Hydroxymethylglutaryl-CoA lyase"/>
    <property type="match status" value="1"/>
</dbReference>
<evidence type="ECO:0000313" key="5">
    <source>
        <dbReference type="EMBL" id="SFS06572.1"/>
    </source>
</evidence>
<evidence type="ECO:0000256" key="2">
    <source>
        <dbReference type="ARBA" id="ARBA00022723"/>
    </source>
</evidence>
<protein>
    <submittedName>
        <fullName evidence="5">Hydroxymethylglutaryl-CoA lyase</fullName>
    </submittedName>
</protein>
<reference evidence="5 6" key="1">
    <citation type="submission" date="2016-10" db="EMBL/GenBank/DDBJ databases">
        <authorList>
            <person name="de Groot N.N."/>
        </authorList>
    </citation>
    <scope>NUCLEOTIDE SEQUENCE [LARGE SCALE GENOMIC DNA]</scope>
    <source>
        <strain evidence="5 6">DSM 29433</strain>
    </source>
</reference>
<dbReference type="RefSeq" id="WP_090204384.1">
    <property type="nucleotide sequence ID" value="NZ_FOZM01000001.1"/>
</dbReference>
<dbReference type="PROSITE" id="PS50991">
    <property type="entry name" value="PYR_CT"/>
    <property type="match status" value="1"/>
</dbReference>
<evidence type="ECO:0000259" key="4">
    <source>
        <dbReference type="PROSITE" id="PS50991"/>
    </source>
</evidence>
<accession>A0A1I6LTH0</accession>